<dbReference type="PANTHER" id="PTHR33067">
    <property type="entry name" value="RNA-DIRECTED DNA POLYMERASE-RELATED"/>
    <property type="match status" value="1"/>
</dbReference>
<dbReference type="Gene3D" id="2.40.70.10">
    <property type="entry name" value="Acid Proteases"/>
    <property type="match status" value="1"/>
</dbReference>
<dbReference type="AlphaFoldDB" id="A0A6L2K5G0"/>
<organism evidence="3">
    <name type="scientific">Tanacetum cinerariifolium</name>
    <name type="common">Dalmatian daisy</name>
    <name type="synonym">Chrysanthemum cinerariifolium</name>
    <dbReference type="NCBI Taxonomy" id="118510"/>
    <lineage>
        <taxon>Eukaryota</taxon>
        <taxon>Viridiplantae</taxon>
        <taxon>Streptophyta</taxon>
        <taxon>Embryophyta</taxon>
        <taxon>Tracheophyta</taxon>
        <taxon>Spermatophyta</taxon>
        <taxon>Magnoliopsida</taxon>
        <taxon>eudicotyledons</taxon>
        <taxon>Gunneridae</taxon>
        <taxon>Pentapetalae</taxon>
        <taxon>asterids</taxon>
        <taxon>campanulids</taxon>
        <taxon>Asterales</taxon>
        <taxon>Asteraceae</taxon>
        <taxon>Asteroideae</taxon>
        <taxon>Anthemideae</taxon>
        <taxon>Anthemidinae</taxon>
        <taxon>Tanacetum</taxon>
    </lineage>
</organism>
<dbReference type="PANTHER" id="PTHR33067:SF36">
    <property type="match status" value="1"/>
</dbReference>
<dbReference type="InterPro" id="IPR005162">
    <property type="entry name" value="Retrotrans_gag_dom"/>
</dbReference>
<evidence type="ECO:0000259" key="2">
    <source>
        <dbReference type="Pfam" id="PF03732"/>
    </source>
</evidence>
<gene>
    <name evidence="3" type="ORF">Tci_016606</name>
</gene>
<dbReference type="EMBL" id="BKCJ010001871">
    <property type="protein sequence ID" value="GEU44628.1"/>
    <property type="molecule type" value="Genomic_DNA"/>
</dbReference>
<proteinExistence type="predicted"/>
<comment type="caution">
    <text evidence="3">The sequence shown here is derived from an EMBL/GenBank/DDBJ whole genome shotgun (WGS) entry which is preliminary data.</text>
</comment>
<feature type="domain" description="Retrotransposon gag" evidence="2">
    <location>
        <begin position="4"/>
        <end position="63"/>
    </location>
</feature>
<evidence type="ECO:0000313" key="3">
    <source>
        <dbReference type="EMBL" id="GEU44628.1"/>
    </source>
</evidence>
<dbReference type="InterPro" id="IPR021109">
    <property type="entry name" value="Peptidase_aspartic_dom_sf"/>
</dbReference>
<protein>
    <recommendedName>
        <fullName evidence="2">Retrotransposon gag domain-containing protein</fullName>
    </recommendedName>
</protein>
<feature type="coiled-coil region" evidence="1">
    <location>
        <begin position="88"/>
        <end position="162"/>
    </location>
</feature>
<accession>A0A6L2K5G0</accession>
<name>A0A6L2K5G0_TANCI</name>
<keyword evidence="1" id="KW-0175">Coiled coil</keyword>
<dbReference type="Pfam" id="PF03732">
    <property type="entry name" value="Retrotrans_gag"/>
    <property type="match status" value="1"/>
</dbReference>
<reference evidence="3" key="1">
    <citation type="journal article" date="2019" name="Sci. Rep.">
        <title>Draft genome of Tanacetum cinerariifolium, the natural source of mosquito coil.</title>
        <authorList>
            <person name="Yamashiro T."/>
            <person name="Shiraishi A."/>
            <person name="Satake H."/>
            <person name="Nakayama K."/>
        </authorList>
    </citation>
    <scope>NUCLEOTIDE SEQUENCE</scope>
</reference>
<sequence length="357" mass="40983">MLCIFPILLTGAASRWLRNEPAGLITTWEILKGKFLSKYCPPSRTAKRMDETNNFQQDMQEVIMFYKGSEVPTRQILDSKGGVPTMKADDAKKAIQEMKDNKMNQTSAPFPLRLKEYGYDKDEVLKGLKQLQVNSAECATRLKRLLKEKSRIEEEIKVTTIEDYSTIKDDLPLKEKDPGSFTLPCKINDICFNKALVDLRASISIMPYSTFTNLGLGELAPTKLIIDLADKTIKHPKDVYRDNEMSDVIFGKPFCRDACVEARRFDGFITIHNGNDNVTYQMAQSHPRFKHISNKQCNKIRRLLMVSARDKLEGNSHSYQKLKGFYKGVSNLGPDYIKDEKIFEWLTRRHVIVHVMN</sequence>
<evidence type="ECO:0000256" key="1">
    <source>
        <dbReference type="SAM" id="Coils"/>
    </source>
</evidence>